<evidence type="ECO:0000313" key="2">
    <source>
        <dbReference type="EMBL" id="BDD89383.1"/>
    </source>
</evidence>
<protein>
    <submittedName>
        <fullName evidence="2">Uncharacterized protein</fullName>
    </submittedName>
</protein>
<gene>
    <name evidence="2" type="ORF">DPPLL_37480</name>
</gene>
<sequence>MIMKNGSEILAQPLDFEQPSARSNHLISTAAALLLGGLRKLKPTRRDLLATTAASLWIAALLLLASYLFLYQLAEHGW</sequence>
<keyword evidence="1" id="KW-1133">Transmembrane helix</keyword>
<keyword evidence="1" id="KW-0812">Transmembrane</keyword>
<organism evidence="2 3">
    <name type="scientific">Desulfofustis limnaeus</name>
    <dbReference type="NCBI Taxonomy" id="2740163"/>
    <lineage>
        <taxon>Bacteria</taxon>
        <taxon>Pseudomonadati</taxon>
        <taxon>Thermodesulfobacteriota</taxon>
        <taxon>Desulfobulbia</taxon>
        <taxon>Desulfobulbales</taxon>
        <taxon>Desulfocapsaceae</taxon>
        <taxon>Desulfofustis</taxon>
    </lineage>
</organism>
<proteinExistence type="predicted"/>
<evidence type="ECO:0000256" key="1">
    <source>
        <dbReference type="SAM" id="Phobius"/>
    </source>
</evidence>
<keyword evidence="3" id="KW-1185">Reference proteome</keyword>
<evidence type="ECO:0000313" key="3">
    <source>
        <dbReference type="Proteomes" id="UP000830055"/>
    </source>
</evidence>
<dbReference type="EMBL" id="AP025516">
    <property type="protein sequence ID" value="BDD89383.1"/>
    <property type="molecule type" value="Genomic_DNA"/>
</dbReference>
<name>A0ABM7WEF7_9BACT</name>
<dbReference type="Proteomes" id="UP000830055">
    <property type="component" value="Chromosome"/>
</dbReference>
<keyword evidence="1" id="KW-0472">Membrane</keyword>
<accession>A0ABM7WEF7</accession>
<feature type="transmembrane region" description="Helical" evidence="1">
    <location>
        <begin position="48"/>
        <end position="70"/>
    </location>
</feature>
<reference evidence="2 3" key="1">
    <citation type="submission" date="2022-01" db="EMBL/GenBank/DDBJ databases">
        <title>Desulfofustis limnae sp. nov., a novel mesophilic sulfate-reducing bacterium isolated from marsh soil.</title>
        <authorList>
            <person name="Watanabe M."/>
            <person name="Takahashi A."/>
            <person name="Kojima H."/>
            <person name="Fukui M."/>
        </authorList>
    </citation>
    <scope>NUCLEOTIDE SEQUENCE [LARGE SCALE GENOMIC DNA]</scope>
    <source>
        <strain evidence="2 3">PPLL</strain>
    </source>
</reference>